<protein>
    <recommendedName>
        <fullName evidence="3">Lipoprotein</fullName>
    </recommendedName>
</protein>
<evidence type="ECO:0000256" key="1">
    <source>
        <dbReference type="ARBA" id="ARBA00022729"/>
    </source>
</evidence>
<dbReference type="AlphaFoldDB" id="A0A0H2XXN3"/>
<evidence type="ECO:0008006" key="3">
    <source>
        <dbReference type="Google" id="ProtNLM"/>
    </source>
</evidence>
<reference evidence="2" key="1">
    <citation type="submission" date="2006-05" db="EMBL/GenBank/DDBJ databases">
        <title>Complete sequence of chromosome 2 of Burkholderia cenocepacia AU 1054.</title>
        <authorList>
            <consortium name="US DOE Joint Genome Institute"/>
            <person name="Copeland A."/>
            <person name="Lucas S."/>
            <person name="Lapidus A."/>
            <person name="Barry K."/>
            <person name="Detter J.C."/>
            <person name="Glavina del Rio T."/>
            <person name="Hammon N."/>
            <person name="Israni S."/>
            <person name="Dalin E."/>
            <person name="Tice H."/>
            <person name="Pitluck S."/>
            <person name="Chain P."/>
            <person name="Malfatti S."/>
            <person name="Shin M."/>
            <person name="Vergez L."/>
            <person name="Schmutz J."/>
            <person name="Larimer F."/>
            <person name="Land M."/>
            <person name="Hauser L."/>
            <person name="Kyrpides N."/>
            <person name="Lykidis A."/>
            <person name="LiPuma J.J."/>
            <person name="Konstantinidis K."/>
            <person name="Tiedje J.M."/>
            <person name="Richardson P."/>
        </authorList>
    </citation>
    <scope>NUCLEOTIDE SEQUENCE [LARGE SCALE GENOMIC DNA]</scope>
    <source>
        <strain evidence="2">AU 1054</strain>
    </source>
</reference>
<dbReference type="EMBL" id="CP000379">
    <property type="protein sequence ID" value="ABF78980.1"/>
    <property type="molecule type" value="Genomic_DNA"/>
</dbReference>
<dbReference type="InterPro" id="IPR037873">
    <property type="entry name" value="BamE-like"/>
</dbReference>
<evidence type="ECO:0000313" key="2">
    <source>
        <dbReference type="EMBL" id="ABF78980.1"/>
    </source>
</evidence>
<dbReference type="HOGENOM" id="CLU_2068656_0_0_4"/>
<proteinExistence type="predicted"/>
<sequence length="139" mass="15081">MGLSITPVGAADFPSMRLIPMARPAATLSLAASCLMLHGCAWFDSWLPFSYSRTPLARAASRHGATRADVVRAAGNPRSVWMVRNGSGVCYNYFIEHGNDHRAFFVVFDKAGVVTQHGFDSCMDADRKGTLQQGKSASR</sequence>
<keyword evidence="1" id="KW-0732">Signal</keyword>
<organism evidence="2">
    <name type="scientific">Burkholderia orbicola (strain AU 1054)</name>
    <dbReference type="NCBI Taxonomy" id="331271"/>
    <lineage>
        <taxon>Bacteria</taxon>
        <taxon>Pseudomonadati</taxon>
        <taxon>Pseudomonadota</taxon>
        <taxon>Betaproteobacteria</taxon>
        <taxon>Burkholderiales</taxon>
        <taxon>Burkholderiaceae</taxon>
        <taxon>Burkholderia</taxon>
        <taxon>Burkholderia cepacia complex</taxon>
        <taxon>Burkholderia orbicola</taxon>
    </lineage>
</organism>
<dbReference type="Gene3D" id="3.30.1450.10">
    <property type="match status" value="1"/>
</dbReference>
<gene>
    <name evidence="2" type="ordered locus">Bcen_4091</name>
</gene>
<accession>A0A0H2XXN3</accession>
<name>A0A0H2XXN3_BURO1</name>